<feature type="region of interest" description="Disordered" evidence="1">
    <location>
        <begin position="140"/>
        <end position="163"/>
    </location>
</feature>
<name>A0AAV9UJP9_9PEZI</name>
<evidence type="ECO:0000313" key="3">
    <source>
        <dbReference type="EMBL" id="KAK6343583.1"/>
    </source>
</evidence>
<gene>
    <name evidence="3" type="ORF">TWF730_011173</name>
</gene>
<dbReference type="Proteomes" id="UP001373714">
    <property type="component" value="Unassembled WGS sequence"/>
</dbReference>
<proteinExistence type="predicted"/>
<feature type="signal peptide" evidence="2">
    <location>
        <begin position="1"/>
        <end position="16"/>
    </location>
</feature>
<dbReference type="AlphaFoldDB" id="A0AAV9UJP9"/>
<evidence type="ECO:0000256" key="1">
    <source>
        <dbReference type="SAM" id="MobiDB-lite"/>
    </source>
</evidence>
<comment type="caution">
    <text evidence="3">The sequence shown here is derived from an EMBL/GenBank/DDBJ whole genome shotgun (WGS) entry which is preliminary data.</text>
</comment>
<protein>
    <submittedName>
        <fullName evidence="3">Uncharacterized protein</fullName>
    </submittedName>
</protein>
<reference evidence="3 4" key="1">
    <citation type="submission" date="2019-10" db="EMBL/GenBank/DDBJ databases">
        <authorList>
            <person name="Palmer J.M."/>
        </authorList>
    </citation>
    <scope>NUCLEOTIDE SEQUENCE [LARGE SCALE GENOMIC DNA]</scope>
    <source>
        <strain evidence="3 4">TWF730</strain>
    </source>
</reference>
<organism evidence="3 4">
    <name type="scientific">Orbilia blumenaviensis</name>
    <dbReference type="NCBI Taxonomy" id="1796055"/>
    <lineage>
        <taxon>Eukaryota</taxon>
        <taxon>Fungi</taxon>
        <taxon>Dikarya</taxon>
        <taxon>Ascomycota</taxon>
        <taxon>Pezizomycotina</taxon>
        <taxon>Orbiliomycetes</taxon>
        <taxon>Orbiliales</taxon>
        <taxon>Orbiliaceae</taxon>
        <taxon>Orbilia</taxon>
    </lineage>
</organism>
<keyword evidence="4" id="KW-1185">Reference proteome</keyword>
<evidence type="ECO:0000256" key="2">
    <source>
        <dbReference type="SAM" id="SignalP"/>
    </source>
</evidence>
<sequence length="225" mass="24375">MKYSIVLAALTAAVSSLPTPQLPPLINAGPFSLQLVAPGTELDGKFLTLRPTPANPENGKVLAITATSQDPNPHFDLTYNDPNIDPRFPPAGRLIYTPGAAPEECKFFLCPKGPVSAGYDEAFGPREYVRNNMKALFFPPSPSTAAPSAPEPPVEGGETSNGEPLKTWSDFQLDFLGYLTLNGVSNWWACPTKYPQGQDNIYTSVWWADGSVSDEKCTSVRVKRV</sequence>
<keyword evidence="2" id="KW-0732">Signal</keyword>
<feature type="chain" id="PRO_5043620189" evidence="2">
    <location>
        <begin position="17"/>
        <end position="225"/>
    </location>
</feature>
<evidence type="ECO:0000313" key="4">
    <source>
        <dbReference type="Proteomes" id="UP001373714"/>
    </source>
</evidence>
<accession>A0AAV9UJP9</accession>
<dbReference type="EMBL" id="JAVHNS010000009">
    <property type="protein sequence ID" value="KAK6343583.1"/>
    <property type="molecule type" value="Genomic_DNA"/>
</dbReference>